<gene>
    <name evidence="1" type="primary">47</name>
    <name evidence="1" type="ORF">SEA_OCTOBIEN14_47</name>
</gene>
<proteinExistence type="predicted"/>
<protein>
    <submittedName>
        <fullName evidence="1">Uncharacterized protein</fullName>
    </submittedName>
</protein>
<evidence type="ECO:0000313" key="1">
    <source>
        <dbReference type="EMBL" id="AYR03193.1"/>
    </source>
</evidence>
<evidence type="ECO:0000313" key="2">
    <source>
        <dbReference type="Proteomes" id="UP000280547"/>
    </source>
</evidence>
<organism evidence="1 2">
    <name type="scientific">Gordonia phage Octobien14</name>
    <dbReference type="NCBI Taxonomy" id="2483673"/>
    <lineage>
        <taxon>Viruses</taxon>
        <taxon>Duplodnaviria</taxon>
        <taxon>Heunggongvirae</taxon>
        <taxon>Uroviricota</taxon>
        <taxon>Caudoviricetes</taxon>
        <taxon>Deeyouvirinae</taxon>
        <taxon>Octobienvirus</taxon>
        <taxon>Octobienvirus octobien14</taxon>
    </lineage>
</organism>
<dbReference type="GeneID" id="70080927"/>
<name>A0A3G3M9Q3_9CAUD</name>
<dbReference type="RefSeq" id="YP_010246292.1">
    <property type="nucleotide sequence ID" value="NC_060134.1"/>
</dbReference>
<dbReference type="KEGG" id="vg:70080927"/>
<reference evidence="1 2" key="1">
    <citation type="submission" date="2018-09" db="EMBL/GenBank/DDBJ databases">
        <authorList>
            <person name="Amanuel B.M."/>
            <person name="Anspach C.J."/>
            <person name="Chiquito R.J."/>
            <person name="Gales J.M."/>
            <person name="Hall T."/>
            <person name="Hotaki K."/>
            <person name="Lozano B."/>
            <person name="Mugisha B."/>
            <person name="Fogarty M.P."/>
            <person name="Leadon S.A."/>
            <person name="Molloy S.D."/>
            <person name="Garlena R.A."/>
            <person name="Russell D.A."/>
            <person name="Pope W.H."/>
            <person name="Jacobs-Sera D."/>
            <person name="Hatfull G.F."/>
        </authorList>
    </citation>
    <scope>NUCLEOTIDE SEQUENCE [LARGE SCALE GENOMIC DNA]</scope>
</reference>
<accession>A0A3G3M9Q3</accession>
<keyword evidence="2" id="KW-1185">Reference proteome</keyword>
<sequence>MTTAELIDELLKPAPMPEKMLEGRFVTDETFIAALTKAAVLNPDFVYEPRKTGEVLHDQEVTACKYLKEDGVTGDCGVGVALIECGVNPEWLKRKEGGGAYTLLSQLGLSERVRSIASSFQERQDTGTSWGEALQESLTNTERYARRDAHYYSPTV</sequence>
<dbReference type="EMBL" id="MH976515">
    <property type="protein sequence ID" value="AYR03193.1"/>
    <property type="molecule type" value="Genomic_DNA"/>
</dbReference>
<dbReference type="Proteomes" id="UP000280547">
    <property type="component" value="Segment"/>
</dbReference>